<reference evidence="2 3" key="1">
    <citation type="journal article" date="2023" name="Commun. Biol.">
        <title>Genome analysis of Parmales, the sister group of diatoms, reveals the evolutionary specialization of diatoms from phago-mixotrophs to photoautotrophs.</title>
        <authorList>
            <person name="Ban H."/>
            <person name="Sato S."/>
            <person name="Yoshikawa S."/>
            <person name="Yamada K."/>
            <person name="Nakamura Y."/>
            <person name="Ichinomiya M."/>
            <person name="Sato N."/>
            <person name="Blanc-Mathieu R."/>
            <person name="Endo H."/>
            <person name="Kuwata A."/>
            <person name="Ogata H."/>
        </authorList>
    </citation>
    <scope>NUCLEOTIDE SEQUENCE [LARGE SCALE GENOMIC DNA]</scope>
</reference>
<gene>
    <name evidence="2" type="ORF">TeGR_g1119</name>
</gene>
<dbReference type="SUPFAM" id="SSF54427">
    <property type="entry name" value="NTF2-like"/>
    <property type="match status" value="1"/>
</dbReference>
<dbReference type="EMBL" id="BRYB01002317">
    <property type="protein sequence ID" value="GMI42914.1"/>
    <property type="molecule type" value="Genomic_DNA"/>
</dbReference>
<evidence type="ECO:0008006" key="4">
    <source>
        <dbReference type="Google" id="ProtNLM"/>
    </source>
</evidence>
<comment type="caution">
    <text evidence="2">The sequence shown here is derived from an EMBL/GenBank/DDBJ whole genome shotgun (WGS) entry which is preliminary data.</text>
</comment>
<name>A0ABQ6N8T4_9STRA</name>
<accession>A0ABQ6N8T4</accession>
<dbReference type="PANTHER" id="PTHR34123:SF1">
    <property type="entry name" value="OS04G0578200 PROTEIN"/>
    <property type="match status" value="1"/>
</dbReference>
<dbReference type="Proteomes" id="UP001165060">
    <property type="component" value="Unassembled WGS sequence"/>
</dbReference>
<feature type="chain" id="PRO_5046614430" description="SnoaL-like domain-containing protein" evidence="1">
    <location>
        <begin position="20"/>
        <end position="223"/>
    </location>
</feature>
<evidence type="ECO:0000256" key="1">
    <source>
        <dbReference type="SAM" id="SignalP"/>
    </source>
</evidence>
<protein>
    <recommendedName>
        <fullName evidence="4">SnoaL-like domain-containing protein</fullName>
    </recommendedName>
</protein>
<feature type="signal peptide" evidence="1">
    <location>
        <begin position="1"/>
        <end position="19"/>
    </location>
</feature>
<evidence type="ECO:0000313" key="3">
    <source>
        <dbReference type="Proteomes" id="UP001165060"/>
    </source>
</evidence>
<keyword evidence="1" id="KW-0732">Signal</keyword>
<dbReference type="InterPro" id="IPR018790">
    <property type="entry name" value="DUF2358"/>
</dbReference>
<keyword evidence="3" id="KW-1185">Reference proteome</keyword>
<organism evidence="2 3">
    <name type="scientific">Tetraparma gracilis</name>
    <dbReference type="NCBI Taxonomy" id="2962635"/>
    <lineage>
        <taxon>Eukaryota</taxon>
        <taxon>Sar</taxon>
        <taxon>Stramenopiles</taxon>
        <taxon>Ochrophyta</taxon>
        <taxon>Bolidophyceae</taxon>
        <taxon>Parmales</taxon>
        <taxon>Triparmaceae</taxon>
        <taxon>Tetraparma</taxon>
    </lineage>
</organism>
<dbReference type="Pfam" id="PF10184">
    <property type="entry name" value="DUF2358"/>
    <property type="match status" value="1"/>
</dbReference>
<evidence type="ECO:0000313" key="2">
    <source>
        <dbReference type="EMBL" id="GMI42914.1"/>
    </source>
</evidence>
<dbReference type="InterPro" id="IPR032710">
    <property type="entry name" value="NTF2-like_dom_sf"/>
</dbReference>
<dbReference type="PANTHER" id="PTHR34123">
    <property type="entry name" value="OS04G0578200 PROTEIN"/>
    <property type="match status" value="1"/>
</dbReference>
<proteinExistence type="predicted"/>
<sequence>MLVVLRLSVLLALLAPSLPFLQPPAARVPRPPAPLRSSDYDTTSAPVRSLVSSLTSLVNVLSRPPPPPPPSTGPPLPPSAVLAGIRADYVERLYLWTGDIDPDLYSPNCTFTDPTLSFTGLAKFQSNLASLQPLLERFVKDPAVELYSCELAADGRSVAAAWRMRADLNLPWRPAIDLNGTTTFGLLPPKGEGGGRIEDYREVWGMEAGEALLQIVTPGKWRG</sequence>